<proteinExistence type="predicted"/>
<sequence>MFRISSYEQNNIQVTTNLLDQAFGPDRLQKTVYRLREGVAPVGELSFVGCYEGEQMASLQFWPVLIKNDETTYDAILLGPIAVAEDFRGQGYGLQLMAYGLDKAKALGYSRVILVGDEVYYQKVGFARALARNLKMPGPVDYDRLLAQELVSGAMDNVKGMISNINSSH</sequence>
<dbReference type="PROSITE" id="PS51186">
    <property type="entry name" value="GNAT"/>
    <property type="match status" value="1"/>
</dbReference>
<dbReference type="Gene3D" id="3.40.630.30">
    <property type="match status" value="1"/>
</dbReference>
<dbReference type="AlphaFoldDB" id="A0A3B0S1X2"/>
<name>A0A3B0S1X2_9ZZZZ</name>
<protein>
    <recommendedName>
        <fullName evidence="1">N-acetyltransferase domain-containing protein</fullName>
    </recommendedName>
</protein>
<dbReference type="CDD" id="cd04301">
    <property type="entry name" value="NAT_SF"/>
    <property type="match status" value="1"/>
</dbReference>
<organism evidence="2">
    <name type="scientific">hydrothermal vent metagenome</name>
    <dbReference type="NCBI Taxonomy" id="652676"/>
    <lineage>
        <taxon>unclassified sequences</taxon>
        <taxon>metagenomes</taxon>
        <taxon>ecological metagenomes</taxon>
    </lineage>
</organism>
<dbReference type="SUPFAM" id="SSF55729">
    <property type="entry name" value="Acyl-CoA N-acyltransferases (Nat)"/>
    <property type="match status" value="1"/>
</dbReference>
<dbReference type="Pfam" id="PF00583">
    <property type="entry name" value="Acetyltransf_1"/>
    <property type="match status" value="1"/>
</dbReference>
<dbReference type="InterPro" id="IPR000182">
    <property type="entry name" value="GNAT_dom"/>
</dbReference>
<reference evidence="2" key="1">
    <citation type="submission" date="2018-06" db="EMBL/GenBank/DDBJ databases">
        <authorList>
            <person name="Zhirakovskaya E."/>
        </authorList>
    </citation>
    <scope>NUCLEOTIDE SEQUENCE</scope>
</reference>
<gene>
    <name evidence="2" type="ORF">MNBD_ALPHA02-1824</name>
</gene>
<feature type="domain" description="N-acetyltransferase" evidence="1">
    <location>
        <begin position="2"/>
        <end position="147"/>
    </location>
</feature>
<evidence type="ECO:0000259" key="1">
    <source>
        <dbReference type="PROSITE" id="PS51186"/>
    </source>
</evidence>
<dbReference type="InterPro" id="IPR016181">
    <property type="entry name" value="Acyl_CoA_acyltransferase"/>
</dbReference>
<evidence type="ECO:0000313" key="2">
    <source>
        <dbReference type="EMBL" id="VAV94418.1"/>
    </source>
</evidence>
<accession>A0A3B0S1X2</accession>
<dbReference type="EMBL" id="UOED01000090">
    <property type="protein sequence ID" value="VAV94418.1"/>
    <property type="molecule type" value="Genomic_DNA"/>
</dbReference>
<dbReference type="GO" id="GO:0016747">
    <property type="term" value="F:acyltransferase activity, transferring groups other than amino-acyl groups"/>
    <property type="evidence" value="ECO:0007669"/>
    <property type="project" value="InterPro"/>
</dbReference>